<dbReference type="Pfam" id="PF03975">
    <property type="entry name" value="CheD"/>
    <property type="match status" value="1"/>
</dbReference>
<dbReference type="EMBL" id="WTYD01000001">
    <property type="protein sequence ID" value="MXO53742.1"/>
    <property type="molecule type" value="Genomic_DNA"/>
</dbReference>
<dbReference type="GO" id="GO:0006935">
    <property type="term" value="P:chemotaxis"/>
    <property type="evidence" value="ECO:0007669"/>
    <property type="project" value="UniProtKB-UniRule"/>
</dbReference>
<dbReference type="AlphaFoldDB" id="A0A844Y9T8"/>
<evidence type="ECO:0000256" key="2">
    <source>
        <dbReference type="ARBA" id="ARBA00022801"/>
    </source>
</evidence>
<dbReference type="GO" id="GO:0050568">
    <property type="term" value="F:protein-glutamine glutaminase activity"/>
    <property type="evidence" value="ECO:0007669"/>
    <property type="project" value="UniProtKB-UniRule"/>
</dbReference>
<dbReference type="OrthoDB" id="9807202at2"/>
<protein>
    <recommendedName>
        <fullName evidence="3">Probable chemoreceptor glutamine deamidase CheD</fullName>
        <ecNumber evidence="3">3.5.1.44</ecNumber>
    </recommendedName>
</protein>
<evidence type="ECO:0000313" key="4">
    <source>
        <dbReference type="EMBL" id="MXO53742.1"/>
    </source>
</evidence>
<dbReference type="PANTHER" id="PTHR35147">
    <property type="entry name" value="CHEMORECEPTOR GLUTAMINE DEAMIDASE CHED-RELATED"/>
    <property type="match status" value="1"/>
</dbReference>
<dbReference type="SUPFAM" id="SSF64438">
    <property type="entry name" value="CNF1/YfiH-like putative cysteine hydrolases"/>
    <property type="match status" value="1"/>
</dbReference>
<organism evidence="4 5">
    <name type="scientific">Qipengyuania pelagi</name>
    <dbReference type="NCBI Taxonomy" id="994320"/>
    <lineage>
        <taxon>Bacteria</taxon>
        <taxon>Pseudomonadati</taxon>
        <taxon>Pseudomonadota</taxon>
        <taxon>Alphaproteobacteria</taxon>
        <taxon>Sphingomonadales</taxon>
        <taxon>Erythrobacteraceae</taxon>
        <taxon>Qipengyuania</taxon>
    </lineage>
</organism>
<name>A0A844Y9T8_9SPHN</name>
<dbReference type="InterPro" id="IPR038592">
    <property type="entry name" value="CheD-like_sf"/>
</dbReference>
<gene>
    <name evidence="3" type="primary">cheD</name>
    <name evidence="4" type="ORF">GRI47_06945</name>
</gene>
<sequence>MVPGMSTLSRRDDFRKITVAQGEARVSGDADVVLTTILGSCVACCFYDPVERVGGLNHYLLAAGSDHNPGNLQRYGIHAMEVLINEMLKRGAMRHRLKARIFGGARMHSAFKDIGKSNIDFARTFLRDEKIPLVGEDVGGFSARRVEFRAGLGMARCRTVTGAGPPTVVNTPVAKPTPASEGDVEFF</sequence>
<comment type="similarity">
    <text evidence="3">Belongs to the CheD family.</text>
</comment>
<dbReference type="PANTHER" id="PTHR35147:SF3">
    <property type="entry name" value="CHEMORECEPTOR GLUTAMINE DEAMIDASE CHED 1-RELATED"/>
    <property type="match status" value="1"/>
</dbReference>
<dbReference type="EC" id="3.5.1.44" evidence="3"/>
<dbReference type="HAMAP" id="MF_01440">
    <property type="entry name" value="CheD"/>
    <property type="match status" value="1"/>
</dbReference>
<keyword evidence="1 3" id="KW-0145">Chemotaxis</keyword>
<keyword evidence="2 3" id="KW-0378">Hydrolase</keyword>
<dbReference type="CDD" id="cd16352">
    <property type="entry name" value="CheD"/>
    <property type="match status" value="1"/>
</dbReference>
<proteinExistence type="inferred from homology"/>
<accession>A0A844Y9T8</accession>
<comment type="function">
    <text evidence="3">Probably deamidates glutamine residues to glutamate on methyl-accepting chemotaxis receptors (MCPs), playing an important role in chemotaxis.</text>
</comment>
<evidence type="ECO:0000256" key="3">
    <source>
        <dbReference type="HAMAP-Rule" id="MF_01440"/>
    </source>
</evidence>
<dbReference type="InterPro" id="IPR011324">
    <property type="entry name" value="Cytotoxic_necrot_fac-like_cat"/>
</dbReference>
<evidence type="ECO:0000256" key="1">
    <source>
        <dbReference type="ARBA" id="ARBA00022500"/>
    </source>
</evidence>
<evidence type="ECO:0000313" key="5">
    <source>
        <dbReference type="Proteomes" id="UP000430272"/>
    </source>
</evidence>
<dbReference type="Proteomes" id="UP000430272">
    <property type="component" value="Unassembled WGS sequence"/>
</dbReference>
<dbReference type="InterPro" id="IPR005659">
    <property type="entry name" value="Chemorcpt_Glu_NH3ase_CheD"/>
</dbReference>
<comment type="catalytic activity">
    <reaction evidence="3">
        <text>L-glutaminyl-[protein] + H2O = L-glutamyl-[protein] + NH4(+)</text>
        <dbReference type="Rhea" id="RHEA:16441"/>
        <dbReference type="Rhea" id="RHEA-COMP:10207"/>
        <dbReference type="Rhea" id="RHEA-COMP:10208"/>
        <dbReference type="ChEBI" id="CHEBI:15377"/>
        <dbReference type="ChEBI" id="CHEBI:28938"/>
        <dbReference type="ChEBI" id="CHEBI:29973"/>
        <dbReference type="ChEBI" id="CHEBI:30011"/>
        <dbReference type="EC" id="3.5.1.44"/>
    </reaction>
</comment>
<comment type="caution">
    <text evidence="4">The sequence shown here is derived from an EMBL/GenBank/DDBJ whole genome shotgun (WGS) entry which is preliminary data.</text>
</comment>
<dbReference type="Gene3D" id="3.30.1330.200">
    <property type="match status" value="1"/>
</dbReference>
<keyword evidence="5" id="KW-1185">Reference proteome</keyword>
<reference evidence="4 5" key="1">
    <citation type="submission" date="2019-12" db="EMBL/GenBank/DDBJ databases">
        <title>Genomic-based taxomic classification of the family Erythrobacteraceae.</title>
        <authorList>
            <person name="Xu L."/>
        </authorList>
    </citation>
    <scope>NUCLEOTIDE SEQUENCE [LARGE SCALE GENOMIC DNA]</scope>
    <source>
        <strain evidence="4 5">JCM 17468</strain>
    </source>
</reference>